<reference evidence="4 6" key="2">
    <citation type="submission" date="2016-10" db="EMBL/GenBank/DDBJ databases">
        <authorList>
            <person name="de Groot N.N."/>
        </authorList>
    </citation>
    <scope>NUCLEOTIDE SEQUENCE [LARGE SCALE GENOMIC DNA]</scope>
    <source>
        <strain evidence="4 6">CGMCC 1.10239</strain>
    </source>
</reference>
<dbReference type="PROSITE" id="PS50966">
    <property type="entry name" value="ZF_SWIM"/>
    <property type="match status" value="1"/>
</dbReference>
<dbReference type="OrthoDB" id="2851848at2"/>
<proteinExistence type="predicted"/>
<feature type="domain" description="SWIM-type" evidence="2">
    <location>
        <begin position="52"/>
        <end position="91"/>
    </location>
</feature>
<dbReference type="InterPro" id="IPR007527">
    <property type="entry name" value="Znf_SWIM"/>
</dbReference>
<reference evidence="3 5" key="1">
    <citation type="submission" date="2015-08" db="EMBL/GenBank/DDBJ databases">
        <title>Genome of Paenibacillus jilunlii.</title>
        <authorList>
            <person name="Sant'Anna F.H."/>
            <person name="Ambrosini A."/>
            <person name="Souza R."/>
            <person name="Bach E."/>
            <person name="Fernandes G."/>
            <person name="Balsanelli E."/>
            <person name="Baura V.A."/>
            <person name="Pedrosa F.O."/>
            <person name="Souza E.M."/>
            <person name="Passaglia L."/>
        </authorList>
    </citation>
    <scope>NUCLEOTIDE SEQUENCE [LARGE SCALE GENOMIC DNA]</scope>
    <source>
        <strain evidence="3 5">DSM 23019</strain>
    </source>
</reference>
<evidence type="ECO:0000313" key="4">
    <source>
        <dbReference type="EMBL" id="SDM64115.1"/>
    </source>
</evidence>
<keyword evidence="5" id="KW-1185">Reference proteome</keyword>
<gene>
    <name evidence="3" type="ORF">AML91_05770</name>
    <name evidence="4" type="ORF">SAMN05216191_11595</name>
</gene>
<evidence type="ECO:0000313" key="5">
    <source>
        <dbReference type="Proteomes" id="UP000070252"/>
    </source>
</evidence>
<sequence length="135" mass="15649">MIFITLRDIRDTCGDTFYKRGKNYYEAGRVRNLVYDEMENCYTAEVKGSKSYEVRIEFDEEAFIVDSDCTCPAFEDYGSCKHVAATLVAISRLGQKDIVKDQPRHPVQSNPIDIDLILDSILKKQPAQLQRLRFW</sequence>
<protein>
    <submittedName>
        <fullName evidence="4">SWIM zinc finger</fullName>
    </submittedName>
</protein>
<name>A0A1G9UWW8_9BACL</name>
<dbReference type="EMBL" id="FNGM01000015">
    <property type="protein sequence ID" value="SDM64115.1"/>
    <property type="molecule type" value="Genomic_DNA"/>
</dbReference>
<dbReference type="RefSeq" id="WP_062520937.1">
    <property type="nucleotide sequence ID" value="NZ_CP048429.1"/>
</dbReference>
<keyword evidence="1" id="KW-0862">Zinc</keyword>
<evidence type="ECO:0000313" key="6">
    <source>
        <dbReference type="Proteomes" id="UP000182783"/>
    </source>
</evidence>
<dbReference type="GO" id="GO:0008270">
    <property type="term" value="F:zinc ion binding"/>
    <property type="evidence" value="ECO:0007669"/>
    <property type="project" value="UniProtKB-KW"/>
</dbReference>
<organism evidence="4 6">
    <name type="scientific">Paenibacillus jilunlii</name>
    <dbReference type="NCBI Taxonomy" id="682956"/>
    <lineage>
        <taxon>Bacteria</taxon>
        <taxon>Bacillati</taxon>
        <taxon>Bacillota</taxon>
        <taxon>Bacilli</taxon>
        <taxon>Bacillales</taxon>
        <taxon>Paenibacillaceae</taxon>
        <taxon>Paenibacillus</taxon>
    </lineage>
</organism>
<keyword evidence="1" id="KW-0479">Metal-binding</keyword>
<evidence type="ECO:0000256" key="1">
    <source>
        <dbReference type="PROSITE-ProRule" id="PRU00325"/>
    </source>
</evidence>
<dbReference type="Proteomes" id="UP000182783">
    <property type="component" value="Unassembled WGS sequence"/>
</dbReference>
<keyword evidence="1" id="KW-0863">Zinc-finger</keyword>
<evidence type="ECO:0000313" key="3">
    <source>
        <dbReference type="EMBL" id="KWX78209.1"/>
    </source>
</evidence>
<dbReference type="AlphaFoldDB" id="A0A1G9UWW8"/>
<evidence type="ECO:0000259" key="2">
    <source>
        <dbReference type="PROSITE" id="PS50966"/>
    </source>
</evidence>
<dbReference type="EMBL" id="LIPY01000096">
    <property type="protein sequence ID" value="KWX78209.1"/>
    <property type="molecule type" value="Genomic_DNA"/>
</dbReference>
<dbReference type="Pfam" id="PF04434">
    <property type="entry name" value="SWIM"/>
    <property type="match status" value="1"/>
</dbReference>
<accession>A0A1G9UWW8</accession>
<dbReference type="Proteomes" id="UP000070252">
    <property type="component" value="Unassembled WGS sequence"/>
</dbReference>